<organism evidence="12 13">
    <name type="scientific">Paenibacillus lycopersici</name>
    <dbReference type="NCBI Taxonomy" id="2704462"/>
    <lineage>
        <taxon>Bacteria</taxon>
        <taxon>Bacillati</taxon>
        <taxon>Bacillota</taxon>
        <taxon>Bacilli</taxon>
        <taxon>Bacillales</taxon>
        <taxon>Paenibacillaceae</taxon>
        <taxon>Paenibacillus</taxon>
    </lineage>
</organism>
<sequence length="577" mass="64787">MQEEQSTFKFLVSLYRGNFMNLSLSVLFYMIKSLPIFVLPVVTANIINIVSHPGSHPMRSLWINFIVIAVIILQNIPTHTWYVSFMSRAIRHVEASIRSALVRKLQQLSITYHRDLQAGKLQSKVLRDVEAVEQLSKQVMLALLPAIFNIIVAVIITVYHSWSVSLFFVLTIPAAVLIVQVFKGKIRSTNKEFRKEIEKMSSKMSEMVEMIPVTRAHGLEEVEIERIDRSLSKLQGKGQRLDIIEAYFGASNWVTFQLFQVLCLIFTAYLAYQGKIPVGNIVMYQGFFSMILGSITALITTYPNMAKGFESIHSITEILRSQEIENNQGKLKLTAINGDIAFDRVQLVYPGSEHHVLEEVTLNVKAGECVAFVGESGAGKSTILNLVTGFLQPTGGIMTIDGVDFNAIDLREYRKFLSVVPQTNILFSGTIRDNITYGLPDITDEQVYKAIEMANLAEFVGRQPLGIHTKVGEHGGKLSGGQRQRIAIARALIRDPKIIILDEATSALDNASEYHVQKAMQKLIKGRTTFIVAHRLSTIRDADRIVVMKQGRIAEVGTFDELIARKGEFYHLKQLQL</sequence>
<dbReference type="Gene3D" id="3.40.50.300">
    <property type="entry name" value="P-loop containing nucleotide triphosphate hydrolases"/>
    <property type="match status" value="1"/>
</dbReference>
<dbReference type="PANTHER" id="PTHR43394">
    <property type="entry name" value="ATP-DEPENDENT PERMEASE MDL1, MITOCHONDRIAL"/>
    <property type="match status" value="1"/>
</dbReference>
<keyword evidence="7 9" id="KW-1133">Transmembrane helix</keyword>
<dbReference type="InterPro" id="IPR017871">
    <property type="entry name" value="ABC_transporter-like_CS"/>
</dbReference>
<dbReference type="GO" id="GO:0005524">
    <property type="term" value="F:ATP binding"/>
    <property type="evidence" value="ECO:0007669"/>
    <property type="project" value="UniProtKB-KW"/>
</dbReference>
<evidence type="ECO:0000256" key="4">
    <source>
        <dbReference type="ARBA" id="ARBA00022692"/>
    </source>
</evidence>
<dbReference type="PROSITE" id="PS50929">
    <property type="entry name" value="ABC_TM1F"/>
    <property type="match status" value="1"/>
</dbReference>
<keyword evidence="3" id="KW-1003">Cell membrane</keyword>
<dbReference type="KEGG" id="plyc:GXP70_19235"/>
<feature type="transmembrane region" description="Helical" evidence="9">
    <location>
        <begin position="61"/>
        <end position="82"/>
    </location>
</feature>
<evidence type="ECO:0000256" key="1">
    <source>
        <dbReference type="ARBA" id="ARBA00004651"/>
    </source>
</evidence>
<evidence type="ECO:0000259" key="10">
    <source>
        <dbReference type="PROSITE" id="PS50893"/>
    </source>
</evidence>
<feature type="transmembrane region" description="Helical" evidence="9">
    <location>
        <begin position="139"/>
        <end position="159"/>
    </location>
</feature>
<dbReference type="GO" id="GO:0016887">
    <property type="term" value="F:ATP hydrolysis activity"/>
    <property type="evidence" value="ECO:0007669"/>
    <property type="project" value="InterPro"/>
</dbReference>
<dbReference type="InterPro" id="IPR003593">
    <property type="entry name" value="AAA+_ATPase"/>
</dbReference>
<feature type="domain" description="ABC transporter" evidence="10">
    <location>
        <begin position="340"/>
        <end position="575"/>
    </location>
</feature>
<feature type="transmembrane region" description="Helical" evidence="9">
    <location>
        <begin position="165"/>
        <end position="182"/>
    </location>
</feature>
<evidence type="ECO:0000256" key="2">
    <source>
        <dbReference type="ARBA" id="ARBA00022448"/>
    </source>
</evidence>
<accession>A0A6C0G8E5</accession>
<evidence type="ECO:0000256" key="5">
    <source>
        <dbReference type="ARBA" id="ARBA00022741"/>
    </source>
</evidence>
<keyword evidence="6 12" id="KW-0067">ATP-binding</keyword>
<dbReference type="PROSITE" id="PS50893">
    <property type="entry name" value="ABC_TRANSPORTER_2"/>
    <property type="match status" value="1"/>
</dbReference>
<feature type="domain" description="ABC transmembrane type-1" evidence="11">
    <location>
        <begin position="24"/>
        <end position="307"/>
    </location>
</feature>
<comment type="subcellular location">
    <subcellularLocation>
        <location evidence="1">Cell membrane</location>
        <topology evidence="1">Multi-pass membrane protein</topology>
    </subcellularLocation>
</comment>
<dbReference type="GO" id="GO:0005886">
    <property type="term" value="C:plasma membrane"/>
    <property type="evidence" value="ECO:0007669"/>
    <property type="project" value="UniProtKB-SubCell"/>
</dbReference>
<dbReference type="Proteomes" id="UP000476064">
    <property type="component" value="Chromosome"/>
</dbReference>
<evidence type="ECO:0000313" key="13">
    <source>
        <dbReference type="Proteomes" id="UP000476064"/>
    </source>
</evidence>
<evidence type="ECO:0000259" key="11">
    <source>
        <dbReference type="PROSITE" id="PS50929"/>
    </source>
</evidence>
<dbReference type="InterPro" id="IPR039421">
    <property type="entry name" value="Type_1_exporter"/>
</dbReference>
<evidence type="ECO:0000256" key="6">
    <source>
        <dbReference type="ARBA" id="ARBA00022840"/>
    </source>
</evidence>
<keyword evidence="4 9" id="KW-0812">Transmembrane</keyword>
<evidence type="ECO:0000256" key="9">
    <source>
        <dbReference type="SAM" id="Phobius"/>
    </source>
</evidence>
<dbReference type="InterPro" id="IPR011527">
    <property type="entry name" value="ABC1_TM_dom"/>
</dbReference>
<dbReference type="InterPro" id="IPR036640">
    <property type="entry name" value="ABC1_TM_sf"/>
</dbReference>
<dbReference type="EMBL" id="CP048209">
    <property type="protein sequence ID" value="QHT64003.1"/>
    <property type="molecule type" value="Genomic_DNA"/>
</dbReference>
<dbReference type="AlphaFoldDB" id="A0A6C0G8E5"/>
<keyword evidence="8 9" id="KW-0472">Membrane</keyword>
<dbReference type="GO" id="GO:0015421">
    <property type="term" value="F:ABC-type oligopeptide transporter activity"/>
    <property type="evidence" value="ECO:0007669"/>
    <property type="project" value="TreeGrafter"/>
</dbReference>
<reference evidence="12 13" key="1">
    <citation type="submission" date="2020-01" db="EMBL/GenBank/DDBJ databases">
        <title>Paenibacillus sp. nov., isolated from tomato rhizosphere.</title>
        <authorList>
            <person name="Weon H.-Y."/>
            <person name="Lee S.A."/>
        </authorList>
    </citation>
    <scope>NUCLEOTIDE SEQUENCE [LARGE SCALE GENOMIC DNA]</scope>
    <source>
        <strain evidence="12 13">12200R-189</strain>
    </source>
</reference>
<dbReference type="SUPFAM" id="SSF90123">
    <property type="entry name" value="ABC transporter transmembrane region"/>
    <property type="match status" value="1"/>
</dbReference>
<dbReference type="SMART" id="SM00382">
    <property type="entry name" value="AAA"/>
    <property type="match status" value="1"/>
</dbReference>
<feature type="transmembrane region" description="Helical" evidence="9">
    <location>
        <begin position="246"/>
        <end position="270"/>
    </location>
</feature>
<dbReference type="InterPro" id="IPR003439">
    <property type="entry name" value="ABC_transporter-like_ATP-bd"/>
</dbReference>
<gene>
    <name evidence="12" type="ORF">GXP70_19235</name>
</gene>
<proteinExistence type="predicted"/>
<dbReference type="Pfam" id="PF00664">
    <property type="entry name" value="ABC_membrane"/>
    <property type="match status" value="1"/>
</dbReference>
<dbReference type="Pfam" id="PF00005">
    <property type="entry name" value="ABC_tran"/>
    <property type="match status" value="1"/>
</dbReference>
<name>A0A6C0G8E5_9BACL</name>
<dbReference type="CDD" id="cd07346">
    <property type="entry name" value="ABC_6TM_exporters"/>
    <property type="match status" value="1"/>
</dbReference>
<feature type="transmembrane region" description="Helical" evidence="9">
    <location>
        <begin position="26"/>
        <end position="49"/>
    </location>
</feature>
<keyword evidence="5" id="KW-0547">Nucleotide-binding</keyword>
<evidence type="ECO:0000313" key="12">
    <source>
        <dbReference type="EMBL" id="QHT64003.1"/>
    </source>
</evidence>
<dbReference type="InterPro" id="IPR027417">
    <property type="entry name" value="P-loop_NTPase"/>
</dbReference>
<keyword evidence="2" id="KW-0813">Transport</keyword>
<feature type="transmembrane region" description="Helical" evidence="9">
    <location>
        <begin position="282"/>
        <end position="302"/>
    </location>
</feature>
<evidence type="ECO:0000256" key="7">
    <source>
        <dbReference type="ARBA" id="ARBA00022989"/>
    </source>
</evidence>
<dbReference type="SUPFAM" id="SSF52540">
    <property type="entry name" value="P-loop containing nucleoside triphosphate hydrolases"/>
    <property type="match status" value="1"/>
</dbReference>
<evidence type="ECO:0000256" key="3">
    <source>
        <dbReference type="ARBA" id="ARBA00022475"/>
    </source>
</evidence>
<keyword evidence="13" id="KW-1185">Reference proteome</keyword>
<dbReference type="FunFam" id="3.40.50.300:FF:000221">
    <property type="entry name" value="Multidrug ABC transporter ATP-binding protein"/>
    <property type="match status" value="1"/>
</dbReference>
<evidence type="ECO:0000256" key="8">
    <source>
        <dbReference type="ARBA" id="ARBA00023136"/>
    </source>
</evidence>
<dbReference type="PROSITE" id="PS00211">
    <property type="entry name" value="ABC_TRANSPORTER_1"/>
    <property type="match status" value="1"/>
</dbReference>
<dbReference type="Gene3D" id="1.20.1560.10">
    <property type="entry name" value="ABC transporter type 1, transmembrane domain"/>
    <property type="match status" value="1"/>
</dbReference>
<dbReference type="PANTHER" id="PTHR43394:SF1">
    <property type="entry name" value="ATP-BINDING CASSETTE SUB-FAMILY B MEMBER 10, MITOCHONDRIAL"/>
    <property type="match status" value="1"/>
</dbReference>
<protein>
    <submittedName>
        <fullName evidence="12">ABC transporter ATP-binding protein</fullName>
    </submittedName>
</protein>